<dbReference type="EMBL" id="AJGV01000075">
    <property type="protein sequence ID" value="EJJ06872.1"/>
    <property type="molecule type" value="Genomic_DNA"/>
</dbReference>
<dbReference type="GO" id="GO:0005886">
    <property type="term" value="C:plasma membrane"/>
    <property type="evidence" value="ECO:0007669"/>
    <property type="project" value="UniProtKB-SubCell"/>
</dbReference>
<evidence type="ECO:0000256" key="9">
    <source>
        <dbReference type="ARBA" id="ARBA00022989"/>
    </source>
</evidence>
<feature type="compositionally biased region" description="Low complexity" evidence="12">
    <location>
        <begin position="91"/>
        <end position="114"/>
    </location>
</feature>
<feature type="transmembrane region" description="Helical" evidence="13">
    <location>
        <begin position="186"/>
        <end position="210"/>
    </location>
</feature>
<dbReference type="PATRIC" id="fig|1160718.3.peg.2316"/>
<comment type="subcellular location">
    <subcellularLocation>
        <location evidence="1">Cell membrane</location>
        <topology evidence="1">Multi-pass membrane protein</topology>
    </subcellularLocation>
</comment>
<dbReference type="InterPro" id="IPR036878">
    <property type="entry name" value="Glu_permease_IIB"/>
</dbReference>
<evidence type="ECO:0000256" key="3">
    <source>
        <dbReference type="ARBA" id="ARBA00022475"/>
    </source>
</evidence>
<reference evidence="16" key="1">
    <citation type="journal article" date="2012" name="J. Bacteriol.">
        <title>Genome Sequence of Streptomyces auratus Strain AGR0001, a Phoslactomycin-Producing Actinomycete.</title>
        <authorList>
            <person name="Han X."/>
            <person name="Li M."/>
            <person name="Ding Z."/>
            <person name="Zhao J."/>
            <person name="Ji K."/>
            <person name="Wen M."/>
            <person name="Lu T."/>
        </authorList>
    </citation>
    <scope>NUCLEOTIDE SEQUENCE [LARGE SCALE GENOMIC DNA]</scope>
    <source>
        <strain evidence="16">AGR0001</strain>
    </source>
</reference>
<dbReference type="PANTHER" id="PTHR30175:SF3">
    <property type="entry name" value="PTS SYSTEM N-ACETYLMURAMIC ACID-SPECIFIC EIIBC COMPONENT"/>
    <property type="match status" value="1"/>
</dbReference>
<feature type="compositionally biased region" description="Polar residues" evidence="12">
    <location>
        <begin position="570"/>
        <end position="580"/>
    </location>
</feature>
<feature type="domain" description="PTS EIIC type-1" evidence="15">
    <location>
        <begin position="181"/>
        <end position="546"/>
    </location>
</feature>
<feature type="transmembrane region" description="Helical" evidence="13">
    <location>
        <begin position="509"/>
        <end position="530"/>
    </location>
</feature>
<evidence type="ECO:0000256" key="10">
    <source>
        <dbReference type="ARBA" id="ARBA00023136"/>
    </source>
</evidence>
<dbReference type="InterPro" id="IPR003352">
    <property type="entry name" value="PTS_EIIC"/>
</dbReference>
<dbReference type="eggNOG" id="COG1264">
    <property type="taxonomic scope" value="Bacteria"/>
</dbReference>
<dbReference type="PROSITE" id="PS51103">
    <property type="entry name" value="PTS_EIIC_TYPE_1"/>
    <property type="match status" value="1"/>
</dbReference>
<dbReference type="AlphaFoldDB" id="J1S7T1"/>
<dbReference type="RefSeq" id="WP_006603852.1">
    <property type="nucleotide sequence ID" value="NZ_CP072931.1"/>
</dbReference>
<evidence type="ECO:0000256" key="7">
    <source>
        <dbReference type="ARBA" id="ARBA00022692"/>
    </source>
</evidence>
<evidence type="ECO:0000256" key="13">
    <source>
        <dbReference type="SAM" id="Phobius"/>
    </source>
</evidence>
<reference evidence="17" key="2">
    <citation type="submission" date="2021-04" db="EMBL/GenBank/DDBJ databases">
        <authorList>
            <person name="Wen M.-L."/>
            <person name="Han X.-L."/>
            <person name="Xiong J."/>
        </authorList>
    </citation>
    <scope>NUCLEOTIDE SEQUENCE</scope>
    <source>
        <strain evidence="17">AGR0001</strain>
    </source>
</reference>
<dbReference type="SUPFAM" id="SSF55604">
    <property type="entry name" value="Glucose permease domain IIB"/>
    <property type="match status" value="1"/>
</dbReference>
<feature type="domain" description="PTS EIIB type-1" evidence="14">
    <location>
        <begin position="7"/>
        <end position="89"/>
    </location>
</feature>
<dbReference type="EMBL" id="CP072931">
    <property type="protein sequence ID" value="QTZ93492.1"/>
    <property type="molecule type" value="Genomic_DNA"/>
</dbReference>
<feature type="compositionally biased region" description="Low complexity" evidence="12">
    <location>
        <begin position="547"/>
        <end position="563"/>
    </location>
</feature>
<dbReference type="InterPro" id="IPR050558">
    <property type="entry name" value="PTS_Sugar-Specific_Components"/>
</dbReference>
<keyword evidence="8" id="KW-0418">Kinase</keyword>
<dbReference type="PROSITE" id="PS51098">
    <property type="entry name" value="PTS_EIIB_TYPE_1"/>
    <property type="match status" value="1"/>
</dbReference>
<gene>
    <name evidence="17" type="ORF">SU9_020165</name>
    <name evidence="16" type="ORF">SU9_11438</name>
</gene>
<feature type="active site" description="Phosphocysteine intermediate; for EIIB activity" evidence="11">
    <location>
        <position position="29"/>
    </location>
</feature>
<keyword evidence="2" id="KW-0813">Transport</keyword>
<name>J1S7T1_9ACTN</name>
<keyword evidence="6" id="KW-0598">Phosphotransferase system</keyword>
<evidence type="ECO:0000256" key="4">
    <source>
        <dbReference type="ARBA" id="ARBA00022597"/>
    </source>
</evidence>
<feature type="transmembrane region" description="Helical" evidence="13">
    <location>
        <begin position="216"/>
        <end position="237"/>
    </location>
</feature>
<dbReference type="Pfam" id="PF02378">
    <property type="entry name" value="PTS_EIIC"/>
    <property type="match status" value="1"/>
</dbReference>
<feature type="transmembrane region" description="Helical" evidence="13">
    <location>
        <begin position="362"/>
        <end position="385"/>
    </location>
</feature>
<protein>
    <submittedName>
        <fullName evidence="17">PTS transporter subunit EIIC</fullName>
    </submittedName>
    <submittedName>
        <fullName evidence="16">Protein-N(Pi)-phosphohistidine--sugar phosphotransferase</fullName>
    </submittedName>
</protein>
<dbReference type="GO" id="GO:0008982">
    <property type="term" value="F:protein-N(PI)-phosphohistidine-sugar phosphotransferase activity"/>
    <property type="evidence" value="ECO:0007669"/>
    <property type="project" value="InterPro"/>
</dbReference>
<proteinExistence type="predicted"/>
<evidence type="ECO:0000256" key="11">
    <source>
        <dbReference type="PROSITE-ProRule" id="PRU00421"/>
    </source>
</evidence>
<evidence type="ECO:0000256" key="1">
    <source>
        <dbReference type="ARBA" id="ARBA00004651"/>
    </source>
</evidence>
<evidence type="ECO:0000256" key="12">
    <source>
        <dbReference type="SAM" id="MobiDB-lite"/>
    </source>
</evidence>
<evidence type="ECO:0000256" key="6">
    <source>
        <dbReference type="ARBA" id="ARBA00022683"/>
    </source>
</evidence>
<evidence type="ECO:0000256" key="8">
    <source>
        <dbReference type="ARBA" id="ARBA00022777"/>
    </source>
</evidence>
<dbReference type="InterPro" id="IPR001996">
    <property type="entry name" value="PTS_IIB_1"/>
</dbReference>
<keyword evidence="10 13" id="KW-0472">Membrane</keyword>
<dbReference type="OrthoDB" id="9797715at2"/>
<feature type="transmembrane region" description="Helical" evidence="13">
    <location>
        <begin position="317"/>
        <end position="342"/>
    </location>
</feature>
<dbReference type="Pfam" id="PF00367">
    <property type="entry name" value="PTS_EIIB"/>
    <property type="match status" value="1"/>
</dbReference>
<sequence length="580" mass="58380">MSEDKNRATAAALLPLVGGAGNVLSITHCMTRLRLGIRDPALVQHEALRALPAVLGVVEDDTYQIVLGPGTVARVTPEFERLVERNRAGRPAAEPAATTSAAGPAAAGEAVAPTPVEPPRGPEAAAPPSGPASTPRPTAPAPPPGPAGAAPTTADALAAQGAALKARQKSRNATPAKLFLRRIAQVFVPLIPALIGCGIIAGINGLLANLGWLPSLVPALAALASGFMSLIAVFVGYHTAKEFGGTPILGGAVAAVIVFPGVTHVTAFGQPLAPGQGGVLGALGAALLAVQVEKCCRHGVFPGRAKSRAWGRVPEALDVLVTPTLTVLITGLVTLFGLMYAAGAVSTATGTAATWLLAHGGAFAGFVLGGLFLPLVMLGLHQALIPLHTTLIEQQGYTVLLPILAMAGAGQVGAALAVYLRLPGNRSIRTTIKSALPAGFLGVGEPLIYGVSLPLGRPFITACIGGAFGGGCLGLFNQLGDTVGSTAIGPSGWALFPLVKGNQSVTTTLAVYALGLAAGYLAGFLATYFFGFNKQMRTELNADTGSTDGPDPGAPRGTDAAAPTPDPTPESSRPATAGRT</sequence>
<feature type="region of interest" description="Disordered" evidence="12">
    <location>
        <begin position="86"/>
        <end position="154"/>
    </location>
</feature>
<evidence type="ECO:0000313" key="17">
    <source>
        <dbReference type="EMBL" id="QTZ93492.1"/>
    </source>
</evidence>
<dbReference type="InterPro" id="IPR013013">
    <property type="entry name" value="PTS_EIIC_1"/>
</dbReference>
<feature type="compositionally biased region" description="Low complexity" evidence="12">
    <location>
        <begin position="122"/>
        <end position="136"/>
    </location>
</feature>
<dbReference type="PROSITE" id="PS01035">
    <property type="entry name" value="PTS_EIIB_TYPE_1_CYS"/>
    <property type="match status" value="1"/>
</dbReference>
<feature type="region of interest" description="Disordered" evidence="12">
    <location>
        <begin position="541"/>
        <end position="580"/>
    </location>
</feature>
<dbReference type="KEGG" id="sauh:SU9_020165"/>
<evidence type="ECO:0000313" key="16">
    <source>
        <dbReference type="EMBL" id="EJJ06872.1"/>
    </source>
</evidence>
<evidence type="ECO:0000256" key="2">
    <source>
        <dbReference type="ARBA" id="ARBA00022448"/>
    </source>
</evidence>
<evidence type="ECO:0000259" key="15">
    <source>
        <dbReference type="PROSITE" id="PS51103"/>
    </source>
</evidence>
<dbReference type="GO" id="GO:0090588">
    <property type="term" value="F:protein-phosphocysteine-N-acetylmuramate phosphotransferase system transporter activity"/>
    <property type="evidence" value="ECO:0007669"/>
    <property type="project" value="TreeGrafter"/>
</dbReference>
<keyword evidence="3" id="KW-1003">Cell membrane</keyword>
<keyword evidence="7 13" id="KW-0812">Transmembrane</keyword>
<feature type="transmembrane region" description="Helical" evidence="13">
    <location>
        <begin position="249"/>
        <end position="269"/>
    </location>
</feature>
<dbReference type="eggNOG" id="COG1263">
    <property type="taxonomic scope" value="Bacteria"/>
</dbReference>
<keyword evidence="4" id="KW-0762">Sugar transport</keyword>
<dbReference type="PANTHER" id="PTHR30175">
    <property type="entry name" value="PHOSPHOTRANSFERASE SYSTEM TRANSPORT PROTEIN"/>
    <property type="match status" value="1"/>
</dbReference>
<keyword evidence="9 13" id="KW-1133">Transmembrane helix</keyword>
<keyword evidence="5 16" id="KW-0808">Transferase</keyword>
<feature type="compositionally biased region" description="Pro residues" evidence="12">
    <location>
        <begin position="137"/>
        <end position="146"/>
    </location>
</feature>
<dbReference type="GO" id="GO:0009401">
    <property type="term" value="P:phosphoenolpyruvate-dependent sugar phosphotransferase system"/>
    <property type="evidence" value="ECO:0007669"/>
    <property type="project" value="UniProtKB-KW"/>
</dbReference>
<dbReference type="Proteomes" id="UP000009036">
    <property type="component" value="Chromosome"/>
</dbReference>
<dbReference type="InterPro" id="IPR018113">
    <property type="entry name" value="PTrfase_EIIB_Cys"/>
</dbReference>
<dbReference type="CDD" id="cd00212">
    <property type="entry name" value="PTS_IIB_glc"/>
    <property type="match status" value="1"/>
</dbReference>
<evidence type="ECO:0000259" key="14">
    <source>
        <dbReference type="PROSITE" id="PS51098"/>
    </source>
</evidence>
<dbReference type="STRING" id="1160718.SU9_11438"/>
<dbReference type="Gene3D" id="3.30.1360.60">
    <property type="entry name" value="Glucose permease domain IIB"/>
    <property type="match status" value="1"/>
</dbReference>
<evidence type="ECO:0000313" key="18">
    <source>
        <dbReference type="Proteomes" id="UP000009036"/>
    </source>
</evidence>
<organism evidence="16">
    <name type="scientific">Streptomyces auratus AGR0001</name>
    <dbReference type="NCBI Taxonomy" id="1160718"/>
    <lineage>
        <taxon>Bacteria</taxon>
        <taxon>Bacillati</taxon>
        <taxon>Actinomycetota</taxon>
        <taxon>Actinomycetes</taxon>
        <taxon>Kitasatosporales</taxon>
        <taxon>Streptomycetaceae</taxon>
        <taxon>Streptomyces</taxon>
    </lineage>
</organism>
<evidence type="ECO:0000256" key="5">
    <source>
        <dbReference type="ARBA" id="ARBA00022679"/>
    </source>
</evidence>
<keyword evidence="18" id="KW-1185">Reference proteome</keyword>
<feature type="transmembrane region" description="Helical" evidence="13">
    <location>
        <begin position="397"/>
        <end position="420"/>
    </location>
</feature>
<accession>J1S7T1</accession>
<dbReference type="HOGENOM" id="CLU_012312_2_0_11"/>
<dbReference type="GO" id="GO:0016301">
    <property type="term" value="F:kinase activity"/>
    <property type="evidence" value="ECO:0007669"/>
    <property type="project" value="UniProtKB-KW"/>
</dbReference>